<accession>E8RSM7</accession>
<keyword evidence="2" id="KW-0812">Transmembrane</keyword>
<dbReference type="AlphaFoldDB" id="E8RSM7"/>
<sequence>MGFSVLYAILMAYGVAILFPETRIGHYLKGLLIDRLAMWLNTLTWSKVVFAVAFVTTVVSFAPAFPADVVFLVAADTAVYAEIAAILMLSQVFSHIRAFPHRVRLWTNHRIVQPLRLAIKGARQHRSRPSRKAGLDKTDAEDRTAGLEPSSAQLNRRMALIFCNASCFFRKVVSTFRHEALMYPWPLTSQRFGGLNVPAFQS</sequence>
<feature type="transmembrane region" description="Helical" evidence="2">
    <location>
        <begin position="6"/>
        <end position="24"/>
    </location>
</feature>
<organism evidence="3 4">
    <name type="scientific">Asticcacaulis excentricus (strain ATCC 15261 / DSM 4724 / KCTC 12464 / NCIMB 9791 / VKM B-1370 / CB 48)</name>
    <dbReference type="NCBI Taxonomy" id="573065"/>
    <lineage>
        <taxon>Bacteria</taxon>
        <taxon>Pseudomonadati</taxon>
        <taxon>Pseudomonadota</taxon>
        <taxon>Alphaproteobacteria</taxon>
        <taxon>Caulobacterales</taxon>
        <taxon>Caulobacteraceae</taxon>
        <taxon>Asticcacaulis</taxon>
    </lineage>
</organism>
<dbReference type="EMBL" id="CP002396">
    <property type="protein sequence ID" value="ADU14498.1"/>
    <property type="molecule type" value="Genomic_DNA"/>
</dbReference>
<evidence type="ECO:0000313" key="4">
    <source>
        <dbReference type="Proteomes" id="UP000001492"/>
    </source>
</evidence>
<feature type="compositionally biased region" description="Basic residues" evidence="1">
    <location>
        <begin position="122"/>
        <end position="131"/>
    </location>
</feature>
<keyword evidence="4" id="KW-1185">Reference proteome</keyword>
<evidence type="ECO:0000256" key="1">
    <source>
        <dbReference type="SAM" id="MobiDB-lite"/>
    </source>
</evidence>
<name>E8RSM7_ASTEC</name>
<proteinExistence type="predicted"/>
<dbReference type="KEGG" id="aex:Astex_2861"/>
<gene>
    <name evidence="3" type="ordered locus">Astex_2861</name>
</gene>
<protein>
    <submittedName>
        <fullName evidence="3">Uncharacterized protein</fullName>
    </submittedName>
</protein>
<keyword evidence="2" id="KW-1133">Transmembrane helix</keyword>
<dbReference type="RefSeq" id="WP_013480322.1">
    <property type="nucleotide sequence ID" value="NC_014817.1"/>
</dbReference>
<reference evidence="4" key="1">
    <citation type="submission" date="2010-12" db="EMBL/GenBank/DDBJ databases">
        <title>Complete sequence of chromosome 2 of Asticcacaulis excentricus CB 48.</title>
        <authorList>
            <consortium name="US DOE Joint Genome Institute"/>
            <person name="Lucas S."/>
            <person name="Copeland A."/>
            <person name="Lapidus A."/>
            <person name="Cheng J.-F."/>
            <person name="Bruce D."/>
            <person name="Goodwin L."/>
            <person name="Pitluck S."/>
            <person name="Teshima H."/>
            <person name="Davenport K."/>
            <person name="Detter J.C."/>
            <person name="Han C."/>
            <person name="Tapia R."/>
            <person name="Land M."/>
            <person name="Hauser L."/>
            <person name="Jeffries C."/>
            <person name="Kyrpides N."/>
            <person name="Ivanova N."/>
            <person name="Ovchinnikova G."/>
            <person name="Brun Y.V."/>
            <person name="Woyke T."/>
        </authorList>
    </citation>
    <scope>NUCLEOTIDE SEQUENCE [LARGE SCALE GENOMIC DNA]</scope>
    <source>
        <strain evidence="4">ATCC 15261 / DSM 4724 / KCTC 12464 / NCIMB 9791 / VKM B-1370 / CB 48</strain>
    </source>
</reference>
<evidence type="ECO:0000313" key="3">
    <source>
        <dbReference type="EMBL" id="ADU14498.1"/>
    </source>
</evidence>
<feature type="region of interest" description="Disordered" evidence="1">
    <location>
        <begin position="122"/>
        <end position="148"/>
    </location>
</feature>
<dbReference type="STRING" id="573065.Astex_2861"/>
<feature type="compositionally biased region" description="Basic and acidic residues" evidence="1">
    <location>
        <begin position="133"/>
        <end position="145"/>
    </location>
</feature>
<dbReference type="Proteomes" id="UP000001492">
    <property type="component" value="Chromosome 2"/>
</dbReference>
<keyword evidence="2" id="KW-0472">Membrane</keyword>
<evidence type="ECO:0000256" key="2">
    <source>
        <dbReference type="SAM" id="Phobius"/>
    </source>
</evidence>
<feature type="transmembrane region" description="Helical" evidence="2">
    <location>
        <begin position="36"/>
        <end position="63"/>
    </location>
</feature>
<dbReference type="HOGENOM" id="CLU_1352336_0_0_5"/>
<feature type="transmembrane region" description="Helical" evidence="2">
    <location>
        <begin position="69"/>
        <end position="89"/>
    </location>
</feature>
<dbReference type="OrthoDB" id="9827052at2"/>